<sequence length="146" mass="16935">MNNKKNIEELESMIGKTFQYAGQIHFVKNVKMDEVNDKYTIITNLSSFDRKLESIKSFLEYWKPTSNISELVQETDKNQQLTVLMEQDNDLSKKLIDTLTDNIERVKENPDYIPQAQTINNSVNSIVGVTKMRLDLLKYLQSGAKR</sequence>
<dbReference type="Proteomes" id="UP000321436">
    <property type="component" value="Unassembled WGS sequence"/>
</dbReference>
<evidence type="ECO:0000313" key="2">
    <source>
        <dbReference type="Proteomes" id="UP000321436"/>
    </source>
</evidence>
<comment type="caution">
    <text evidence="1">The sequence shown here is derived from an EMBL/GenBank/DDBJ whole genome shotgun (WGS) entry which is preliminary data.</text>
</comment>
<gene>
    <name evidence="1" type="ORF">CCY01nite_39370</name>
</gene>
<dbReference type="OrthoDB" id="677050at2"/>
<dbReference type="RefSeq" id="WP_146865493.1">
    <property type="nucleotide sequence ID" value="NZ_BKAU01000005.1"/>
</dbReference>
<name>A0A512RPQ9_9BACT</name>
<reference evidence="1 2" key="1">
    <citation type="submission" date="2019-07" db="EMBL/GenBank/DDBJ databases">
        <title>Whole genome shotgun sequence of Chitinophaga cymbidii NBRC 109752.</title>
        <authorList>
            <person name="Hosoyama A."/>
            <person name="Uohara A."/>
            <person name="Ohji S."/>
            <person name="Ichikawa N."/>
        </authorList>
    </citation>
    <scope>NUCLEOTIDE SEQUENCE [LARGE SCALE GENOMIC DNA]</scope>
    <source>
        <strain evidence="1 2">NBRC 109752</strain>
    </source>
</reference>
<dbReference type="EMBL" id="BKAU01000005">
    <property type="protein sequence ID" value="GEP97677.1"/>
    <property type="molecule type" value="Genomic_DNA"/>
</dbReference>
<evidence type="ECO:0000313" key="1">
    <source>
        <dbReference type="EMBL" id="GEP97677.1"/>
    </source>
</evidence>
<proteinExistence type="predicted"/>
<protein>
    <submittedName>
        <fullName evidence="1">Uncharacterized protein</fullName>
    </submittedName>
</protein>
<accession>A0A512RPQ9</accession>
<dbReference type="AlphaFoldDB" id="A0A512RPQ9"/>
<keyword evidence="2" id="KW-1185">Reference proteome</keyword>
<organism evidence="1 2">
    <name type="scientific">Chitinophaga cymbidii</name>
    <dbReference type="NCBI Taxonomy" id="1096750"/>
    <lineage>
        <taxon>Bacteria</taxon>
        <taxon>Pseudomonadati</taxon>
        <taxon>Bacteroidota</taxon>
        <taxon>Chitinophagia</taxon>
        <taxon>Chitinophagales</taxon>
        <taxon>Chitinophagaceae</taxon>
        <taxon>Chitinophaga</taxon>
    </lineage>
</organism>